<proteinExistence type="inferred from homology"/>
<keyword evidence="2 3" id="KW-0378">Hydrolase</keyword>
<protein>
    <submittedName>
        <fullName evidence="5">NUDIX hydrolase</fullName>
        <ecNumber evidence="5">3.6.-.-</ecNumber>
    </submittedName>
</protein>
<reference evidence="6" key="1">
    <citation type="journal article" date="2019" name="Int. J. Syst. Evol. Microbiol.">
        <title>The Global Catalogue of Microorganisms (GCM) 10K type strain sequencing project: providing services to taxonomists for standard genome sequencing and annotation.</title>
        <authorList>
            <consortium name="The Broad Institute Genomics Platform"/>
            <consortium name="The Broad Institute Genome Sequencing Center for Infectious Disease"/>
            <person name="Wu L."/>
            <person name="Ma J."/>
        </authorList>
    </citation>
    <scope>NUCLEOTIDE SEQUENCE [LARGE SCALE GENOMIC DNA]</scope>
    <source>
        <strain evidence="6">CCUG 43114</strain>
    </source>
</reference>
<dbReference type="EC" id="3.6.-.-" evidence="5"/>
<evidence type="ECO:0000313" key="5">
    <source>
        <dbReference type="EMBL" id="MFC5381277.1"/>
    </source>
</evidence>
<feature type="domain" description="Nudix hydrolase" evidence="4">
    <location>
        <begin position="7"/>
        <end position="143"/>
    </location>
</feature>
<comment type="caution">
    <text evidence="5">The sequence shown here is derived from an EMBL/GenBank/DDBJ whole genome shotgun (WGS) entry which is preliminary data.</text>
</comment>
<dbReference type="PANTHER" id="PTHR43736:SF1">
    <property type="entry name" value="DIHYDRONEOPTERIN TRIPHOSPHATE DIPHOSPHATASE"/>
    <property type="match status" value="1"/>
</dbReference>
<evidence type="ECO:0000313" key="6">
    <source>
        <dbReference type="Proteomes" id="UP001596122"/>
    </source>
</evidence>
<dbReference type="Gene3D" id="3.90.79.10">
    <property type="entry name" value="Nucleoside Triphosphate Pyrophosphohydrolase"/>
    <property type="match status" value="1"/>
</dbReference>
<organism evidence="5 6">
    <name type="scientific">Aquipuribacter nitratireducens</name>
    <dbReference type="NCBI Taxonomy" id="650104"/>
    <lineage>
        <taxon>Bacteria</taxon>
        <taxon>Bacillati</taxon>
        <taxon>Actinomycetota</taxon>
        <taxon>Actinomycetes</taxon>
        <taxon>Micrococcales</taxon>
        <taxon>Intrasporangiaceae</taxon>
        <taxon>Aquipuribacter</taxon>
    </lineage>
</organism>
<dbReference type="EMBL" id="JBHSLD010000009">
    <property type="protein sequence ID" value="MFC5381277.1"/>
    <property type="molecule type" value="Genomic_DNA"/>
</dbReference>
<dbReference type="Pfam" id="PF00293">
    <property type="entry name" value="NUDIX"/>
    <property type="match status" value="1"/>
</dbReference>
<dbReference type="InterPro" id="IPR020476">
    <property type="entry name" value="Nudix_hydrolase"/>
</dbReference>
<dbReference type="InterPro" id="IPR020084">
    <property type="entry name" value="NUDIX_hydrolase_CS"/>
</dbReference>
<dbReference type="GO" id="GO:0016787">
    <property type="term" value="F:hydrolase activity"/>
    <property type="evidence" value="ECO:0007669"/>
    <property type="project" value="UniProtKB-KW"/>
</dbReference>
<evidence type="ECO:0000256" key="2">
    <source>
        <dbReference type="ARBA" id="ARBA00022801"/>
    </source>
</evidence>
<evidence type="ECO:0000256" key="1">
    <source>
        <dbReference type="ARBA" id="ARBA00005582"/>
    </source>
</evidence>
<dbReference type="PRINTS" id="PR00502">
    <property type="entry name" value="NUDIXFAMILY"/>
</dbReference>
<dbReference type="InterPro" id="IPR000086">
    <property type="entry name" value="NUDIX_hydrolase_dom"/>
</dbReference>
<name>A0ABW0GP95_9MICO</name>
<gene>
    <name evidence="5" type="ORF">ACFPJ6_10785</name>
</gene>
<dbReference type="CDD" id="cd03673">
    <property type="entry name" value="NUDIX_Ap6A_hydrolase"/>
    <property type="match status" value="1"/>
</dbReference>
<dbReference type="PROSITE" id="PS51462">
    <property type="entry name" value="NUDIX"/>
    <property type="match status" value="1"/>
</dbReference>
<dbReference type="InterPro" id="IPR015797">
    <property type="entry name" value="NUDIX_hydrolase-like_dom_sf"/>
</dbReference>
<comment type="similarity">
    <text evidence="1 3">Belongs to the Nudix hydrolase family.</text>
</comment>
<dbReference type="Proteomes" id="UP001596122">
    <property type="component" value="Unassembled WGS sequence"/>
</dbReference>
<dbReference type="PROSITE" id="PS00893">
    <property type="entry name" value="NUDIX_BOX"/>
    <property type="match status" value="1"/>
</dbReference>
<dbReference type="PANTHER" id="PTHR43736">
    <property type="entry name" value="ADP-RIBOSE PYROPHOSPHATASE"/>
    <property type="match status" value="1"/>
</dbReference>
<evidence type="ECO:0000259" key="4">
    <source>
        <dbReference type="PROSITE" id="PS51462"/>
    </source>
</evidence>
<evidence type="ECO:0000256" key="3">
    <source>
        <dbReference type="RuleBase" id="RU003476"/>
    </source>
</evidence>
<dbReference type="RefSeq" id="WP_340271723.1">
    <property type="nucleotide sequence ID" value="NZ_JBBEOG010000016.1"/>
</dbReference>
<sequence>MSPAPVRTEVSAGGLVVDRSTDPLRVALICRRNRAGRLEWCLPKGHLEGEETPEQAAVREIAEETGIDGRVLESLGSIDYWFFADGHRIHKTVHLFLLEATGGTVTVDNDPDHEAVEAAWVGLDALEDRLAFPNERRAARLAAARLGVPLQSARGSHAGQRRRGHG</sequence>
<accession>A0ABW0GP95</accession>
<dbReference type="SUPFAM" id="SSF55811">
    <property type="entry name" value="Nudix"/>
    <property type="match status" value="1"/>
</dbReference>
<keyword evidence="6" id="KW-1185">Reference proteome</keyword>